<dbReference type="Gene3D" id="3.40.1440.10">
    <property type="entry name" value="GIY-YIG endonuclease"/>
    <property type="match status" value="1"/>
</dbReference>
<dbReference type="Proteomes" id="UP001176429">
    <property type="component" value="Unassembled WGS sequence"/>
</dbReference>
<dbReference type="PANTHER" id="PTHR34477:SF5">
    <property type="entry name" value="BSL5627 PROTEIN"/>
    <property type="match status" value="1"/>
</dbReference>
<dbReference type="SUPFAM" id="SSF82771">
    <property type="entry name" value="GIY-YIG endonuclease"/>
    <property type="match status" value="1"/>
</dbReference>
<dbReference type="RefSeq" id="WP_305007211.1">
    <property type="nucleotide sequence ID" value="NZ_JAUQSY010000009.1"/>
</dbReference>
<evidence type="ECO:0000313" key="3">
    <source>
        <dbReference type="EMBL" id="MDO7875883.1"/>
    </source>
</evidence>
<sequence length="102" mass="12022">MSAAHRYCVYLLTNATRSVLYTGITNDLRTRLHQHIQSRGNPKTFTGRYQCYLLVYFEYWPDPTAAIAREKEIKLWNRAKKNTLVEQLNPTWQAIDLETWTG</sequence>
<keyword evidence="4" id="KW-1185">Reference proteome</keyword>
<proteinExistence type="inferred from homology"/>
<evidence type="ECO:0000256" key="1">
    <source>
        <dbReference type="ARBA" id="ARBA00007435"/>
    </source>
</evidence>
<dbReference type="InterPro" id="IPR035901">
    <property type="entry name" value="GIY-YIG_endonuc_sf"/>
</dbReference>
<dbReference type="SMART" id="SM00465">
    <property type="entry name" value="GIYc"/>
    <property type="match status" value="1"/>
</dbReference>
<dbReference type="InterPro" id="IPR050190">
    <property type="entry name" value="UPF0213_domain"/>
</dbReference>
<evidence type="ECO:0000259" key="2">
    <source>
        <dbReference type="PROSITE" id="PS50164"/>
    </source>
</evidence>
<protein>
    <submittedName>
        <fullName evidence="3">GIY-YIG nuclease family protein</fullName>
    </submittedName>
</protein>
<dbReference type="InterPro" id="IPR000305">
    <property type="entry name" value="GIY-YIG_endonuc"/>
</dbReference>
<dbReference type="PANTHER" id="PTHR34477">
    <property type="entry name" value="UPF0213 PROTEIN YHBQ"/>
    <property type="match status" value="1"/>
</dbReference>
<dbReference type="PROSITE" id="PS50164">
    <property type="entry name" value="GIY_YIG"/>
    <property type="match status" value="1"/>
</dbReference>
<dbReference type="EMBL" id="JAUQSY010000009">
    <property type="protein sequence ID" value="MDO7875883.1"/>
    <property type="molecule type" value="Genomic_DNA"/>
</dbReference>
<evidence type="ECO:0000313" key="4">
    <source>
        <dbReference type="Proteomes" id="UP001176429"/>
    </source>
</evidence>
<comment type="similarity">
    <text evidence="1">Belongs to the UPF0213 family.</text>
</comment>
<accession>A0ABT9BCA9</accession>
<feature type="domain" description="GIY-YIG" evidence="2">
    <location>
        <begin position="5"/>
        <end position="83"/>
    </location>
</feature>
<organism evidence="3 4">
    <name type="scientific">Hymenobacter aranciens</name>
    <dbReference type="NCBI Taxonomy" id="3063996"/>
    <lineage>
        <taxon>Bacteria</taxon>
        <taxon>Pseudomonadati</taxon>
        <taxon>Bacteroidota</taxon>
        <taxon>Cytophagia</taxon>
        <taxon>Cytophagales</taxon>
        <taxon>Hymenobacteraceae</taxon>
        <taxon>Hymenobacter</taxon>
    </lineage>
</organism>
<comment type="caution">
    <text evidence="3">The sequence shown here is derived from an EMBL/GenBank/DDBJ whole genome shotgun (WGS) entry which is preliminary data.</text>
</comment>
<dbReference type="CDD" id="cd10448">
    <property type="entry name" value="GIY-YIG_unchar_3"/>
    <property type="match status" value="1"/>
</dbReference>
<reference evidence="3" key="1">
    <citation type="submission" date="2023-07" db="EMBL/GenBank/DDBJ databases">
        <authorList>
            <person name="Kim M.K."/>
        </authorList>
    </citation>
    <scope>NUCLEOTIDE SEQUENCE</scope>
    <source>
        <strain evidence="3">ASUV-10-1</strain>
    </source>
</reference>
<dbReference type="Pfam" id="PF01541">
    <property type="entry name" value="GIY-YIG"/>
    <property type="match status" value="1"/>
</dbReference>
<gene>
    <name evidence="3" type="ORF">Q5H93_14160</name>
</gene>
<name>A0ABT9BCA9_9BACT</name>